<reference evidence="3" key="1">
    <citation type="submission" date="2020-08" db="EMBL/GenBank/DDBJ databases">
        <title>Genome public.</title>
        <authorList>
            <person name="Liu C."/>
            <person name="Sun Q."/>
        </authorList>
    </citation>
    <scope>NUCLEOTIDE SEQUENCE</scope>
    <source>
        <strain evidence="3">NSJ-31</strain>
    </source>
</reference>
<dbReference type="Proteomes" id="UP000653127">
    <property type="component" value="Unassembled WGS sequence"/>
</dbReference>
<evidence type="ECO:0000259" key="2">
    <source>
        <dbReference type="Pfam" id="PF02272"/>
    </source>
</evidence>
<dbReference type="AlphaFoldDB" id="A0A926I3Z3"/>
<dbReference type="Pfam" id="PF02272">
    <property type="entry name" value="DHHA1"/>
    <property type="match status" value="1"/>
</dbReference>
<evidence type="ECO:0000259" key="1">
    <source>
        <dbReference type="Pfam" id="PF01368"/>
    </source>
</evidence>
<dbReference type="PANTHER" id="PTHR47618">
    <property type="entry name" value="BIFUNCTIONAL OLIGORIBONUCLEASE AND PAP PHOSPHATASE NRNA"/>
    <property type="match status" value="1"/>
</dbReference>
<dbReference type="EMBL" id="JACRST010000002">
    <property type="protein sequence ID" value="MBC8545870.1"/>
    <property type="molecule type" value="Genomic_DNA"/>
</dbReference>
<dbReference type="InterPro" id="IPR001667">
    <property type="entry name" value="DDH_dom"/>
</dbReference>
<dbReference type="Pfam" id="PF01368">
    <property type="entry name" value="DHH"/>
    <property type="match status" value="1"/>
</dbReference>
<sequence length="322" mass="35510">MGIAITLEQACAWLREQDDILILTHQNPDGDTLGSAFALYYALRALGKRVRVECSDEFPRKYRFMFPDYQPEAFEERFVVAADIADTQLFGKKLERYSGAVDLCIDHHPSNTFYAAQTYLVADAAATAEAICDVIDGLGVTLDLPMATCIYTGLSTDTGCFRFSNTTAKTLSTASRMVALGVDNAEINLQMFSHKTQSRIAIEREVYNTMEYHFGNRCAVIWMTRAMLEQAGADDAELEGVSAIPTQIEGVEVGVTLREKEGGYKVSLRTSRYINASEICARLGGGGHARAAGCFLAATLEEAKRQVLVLVKQAFDRYDAEQ</sequence>
<gene>
    <name evidence="3" type="ORF">H8711_02810</name>
</gene>
<dbReference type="SUPFAM" id="SSF64182">
    <property type="entry name" value="DHH phosphoesterases"/>
    <property type="match status" value="1"/>
</dbReference>
<dbReference type="Gene3D" id="3.90.1640.10">
    <property type="entry name" value="inorganic pyrophosphatase (n-terminal core)"/>
    <property type="match status" value="1"/>
</dbReference>
<evidence type="ECO:0000313" key="3">
    <source>
        <dbReference type="EMBL" id="MBC8545870.1"/>
    </source>
</evidence>
<organism evidence="3 4">
    <name type="scientific">Ligaoa zhengdingensis</name>
    <dbReference type="NCBI Taxonomy" id="2763658"/>
    <lineage>
        <taxon>Bacteria</taxon>
        <taxon>Bacillati</taxon>
        <taxon>Bacillota</taxon>
        <taxon>Clostridia</taxon>
        <taxon>Eubacteriales</taxon>
        <taxon>Oscillospiraceae</taxon>
        <taxon>Ligaoa</taxon>
    </lineage>
</organism>
<dbReference type="Gene3D" id="3.10.310.30">
    <property type="match status" value="1"/>
</dbReference>
<evidence type="ECO:0000313" key="4">
    <source>
        <dbReference type="Proteomes" id="UP000653127"/>
    </source>
</evidence>
<dbReference type="PANTHER" id="PTHR47618:SF1">
    <property type="entry name" value="BIFUNCTIONAL OLIGORIBONUCLEASE AND PAP PHOSPHATASE NRNA"/>
    <property type="match status" value="1"/>
</dbReference>
<dbReference type="InterPro" id="IPR051319">
    <property type="entry name" value="Oligoribo/pAp-PDE_c-di-AMP_PDE"/>
</dbReference>
<accession>A0A926I3Z3</accession>
<proteinExistence type="predicted"/>
<protein>
    <submittedName>
        <fullName evidence="3">DHH family phosphoesterase</fullName>
    </submittedName>
</protein>
<comment type="caution">
    <text evidence="3">The sequence shown here is derived from an EMBL/GenBank/DDBJ whole genome shotgun (WGS) entry which is preliminary data.</text>
</comment>
<feature type="domain" description="DHHA1" evidence="2">
    <location>
        <begin position="230"/>
        <end position="314"/>
    </location>
</feature>
<dbReference type="GO" id="GO:0003676">
    <property type="term" value="F:nucleic acid binding"/>
    <property type="evidence" value="ECO:0007669"/>
    <property type="project" value="InterPro"/>
</dbReference>
<keyword evidence="4" id="KW-1185">Reference proteome</keyword>
<dbReference type="RefSeq" id="WP_249282020.1">
    <property type="nucleotide sequence ID" value="NZ_JACRST010000002.1"/>
</dbReference>
<dbReference type="InterPro" id="IPR003156">
    <property type="entry name" value="DHHA1_dom"/>
</dbReference>
<feature type="domain" description="DDH" evidence="1">
    <location>
        <begin position="20"/>
        <end position="153"/>
    </location>
</feature>
<name>A0A926I3Z3_9FIRM</name>
<dbReference type="InterPro" id="IPR038763">
    <property type="entry name" value="DHH_sf"/>
</dbReference>